<dbReference type="SUPFAM" id="SSF48264">
    <property type="entry name" value="Cytochrome P450"/>
    <property type="match status" value="1"/>
</dbReference>
<proteinExistence type="inferred from homology"/>
<dbReference type="Pfam" id="PF00067">
    <property type="entry name" value="p450"/>
    <property type="match status" value="1"/>
</dbReference>
<dbReference type="GO" id="GO:0016705">
    <property type="term" value="F:oxidoreductase activity, acting on paired donors, with incorporation or reduction of molecular oxygen"/>
    <property type="evidence" value="ECO:0007669"/>
    <property type="project" value="InterPro"/>
</dbReference>
<dbReference type="VEuPathDB" id="FungiDB:MMYC01_208709"/>
<keyword evidence="9" id="KW-0472">Membrane</keyword>
<evidence type="ECO:0000256" key="1">
    <source>
        <dbReference type="ARBA" id="ARBA00001971"/>
    </source>
</evidence>
<dbReference type="InterPro" id="IPR036396">
    <property type="entry name" value="Cyt_P450_sf"/>
</dbReference>
<evidence type="ECO:0000313" key="11">
    <source>
        <dbReference type="Proteomes" id="UP000078237"/>
    </source>
</evidence>
<reference evidence="10 11" key="1">
    <citation type="journal article" date="2016" name="Genome Announc.">
        <title>Genome Sequence of Madurella mycetomatis mm55, Isolated from a Human Mycetoma Case in Sudan.</title>
        <authorList>
            <person name="Smit S."/>
            <person name="Derks M.F."/>
            <person name="Bervoets S."/>
            <person name="Fahal A."/>
            <person name="van Leeuwen W."/>
            <person name="van Belkum A."/>
            <person name="van de Sande W.W."/>
        </authorList>
    </citation>
    <scope>NUCLEOTIDE SEQUENCE [LARGE SCALE GENOMIC DNA]</scope>
    <source>
        <strain evidence="11">mm55</strain>
    </source>
</reference>
<keyword evidence="9" id="KW-0812">Transmembrane</keyword>
<feature type="binding site" description="axial binding residue" evidence="8">
    <location>
        <position position="491"/>
    </location>
    <ligand>
        <name>heme</name>
        <dbReference type="ChEBI" id="CHEBI:30413"/>
    </ligand>
    <ligandPart>
        <name>Fe</name>
        <dbReference type="ChEBI" id="CHEBI:18248"/>
    </ligandPart>
</feature>
<dbReference type="Proteomes" id="UP000078237">
    <property type="component" value="Unassembled WGS sequence"/>
</dbReference>
<feature type="transmembrane region" description="Helical" evidence="9">
    <location>
        <begin position="37"/>
        <end position="57"/>
    </location>
</feature>
<evidence type="ECO:0000313" key="10">
    <source>
        <dbReference type="EMBL" id="KXX74510.1"/>
    </source>
</evidence>
<accession>A0A175VU08</accession>
<name>A0A175VU08_9PEZI</name>
<evidence type="ECO:0000256" key="8">
    <source>
        <dbReference type="PIRSR" id="PIRSR602403-1"/>
    </source>
</evidence>
<dbReference type="CDD" id="cd11061">
    <property type="entry name" value="CYP67-like"/>
    <property type="match status" value="1"/>
</dbReference>
<organism evidence="10 11">
    <name type="scientific">Madurella mycetomatis</name>
    <dbReference type="NCBI Taxonomy" id="100816"/>
    <lineage>
        <taxon>Eukaryota</taxon>
        <taxon>Fungi</taxon>
        <taxon>Dikarya</taxon>
        <taxon>Ascomycota</taxon>
        <taxon>Pezizomycotina</taxon>
        <taxon>Sordariomycetes</taxon>
        <taxon>Sordariomycetidae</taxon>
        <taxon>Sordariales</taxon>
        <taxon>Sordariales incertae sedis</taxon>
        <taxon>Madurella</taxon>
    </lineage>
</organism>
<keyword evidence="5" id="KW-0560">Oxidoreductase</keyword>
<dbReference type="AlphaFoldDB" id="A0A175VU08"/>
<sequence>MTKSNFLLACSLLGGLLGLIAHHGFFIHGEWHVRAPGIFLSHVFLLSFLIAGSILYHGSETGSLLSAGLVTSICYLTVLLTSILVYRIWFHPLTKAGFKGPFYMRTSKIWHVWKVRTTKNHLLLDGIKREYGDFVRTGPPEVTVFHPDVFLATDGSKTECYKAEWYDLLFPESSLLTTRDRALHTERRRQWKVCFSPQALSLHFQKTLKHVENLDRTIEARVMANEPCNMRDLCYWLGFDVMGDFVFNKSFNMLNNQQWHHMVVRLRQALSLLGPVSPAPWLIQLAFRVAPRVWRIRDWFEMTTWTHEQIGQRLKDGFEKQPAPDLVHYLLEQREGPRTAQDVLRMRGDSLNAIVAGSESIPVVLLGLFAELAKKPEQIEKTYGELVDVEITDSKVLSTLPHLNAVIQEALRLYTVLPTAGPRKTGKYGVTIGGVHIPPYTTVINPRYSIHRREDCFEQATEFIPERWTTRREMVRNVAAYSPWGTAHHSCIARVMAMDTLRITTASVIKKYRFRLAPGETGRRVLEDMKDQLAPNPGHLMLDFEMRHLSSIIGMDFFIRPAEARFPCTLSR</sequence>
<dbReference type="PANTHER" id="PTHR24305:SF187">
    <property type="entry name" value="P450, PUTATIVE (EUROFUNG)-RELATED"/>
    <property type="match status" value="1"/>
</dbReference>
<comment type="similarity">
    <text evidence="2">Belongs to the cytochrome P450 family.</text>
</comment>
<feature type="transmembrane region" description="Helical" evidence="9">
    <location>
        <begin position="64"/>
        <end position="89"/>
    </location>
</feature>
<comment type="caution">
    <text evidence="10">The sequence shown here is derived from an EMBL/GenBank/DDBJ whole genome shotgun (WGS) entry which is preliminary data.</text>
</comment>
<keyword evidence="11" id="KW-1185">Reference proteome</keyword>
<dbReference type="STRING" id="100816.A0A175VU08"/>
<evidence type="ECO:0000256" key="2">
    <source>
        <dbReference type="ARBA" id="ARBA00010617"/>
    </source>
</evidence>
<keyword evidence="9" id="KW-1133">Transmembrane helix</keyword>
<evidence type="ECO:0000256" key="3">
    <source>
        <dbReference type="ARBA" id="ARBA00022617"/>
    </source>
</evidence>
<evidence type="ECO:0000256" key="4">
    <source>
        <dbReference type="ARBA" id="ARBA00022723"/>
    </source>
</evidence>
<keyword evidence="7" id="KW-0503">Monooxygenase</keyword>
<dbReference type="InterPro" id="IPR050121">
    <property type="entry name" value="Cytochrome_P450_monoxygenase"/>
</dbReference>
<keyword evidence="4 8" id="KW-0479">Metal-binding</keyword>
<dbReference type="PRINTS" id="PR00465">
    <property type="entry name" value="EP450IV"/>
</dbReference>
<comment type="cofactor">
    <cofactor evidence="1 8">
        <name>heme</name>
        <dbReference type="ChEBI" id="CHEBI:30413"/>
    </cofactor>
</comment>
<dbReference type="GO" id="GO:0020037">
    <property type="term" value="F:heme binding"/>
    <property type="evidence" value="ECO:0007669"/>
    <property type="project" value="InterPro"/>
</dbReference>
<evidence type="ECO:0000256" key="6">
    <source>
        <dbReference type="ARBA" id="ARBA00023004"/>
    </source>
</evidence>
<dbReference type="OrthoDB" id="6692864at2759"/>
<dbReference type="GO" id="GO:0005506">
    <property type="term" value="F:iron ion binding"/>
    <property type="evidence" value="ECO:0007669"/>
    <property type="project" value="InterPro"/>
</dbReference>
<dbReference type="InterPro" id="IPR002403">
    <property type="entry name" value="Cyt_P450_E_grp-IV"/>
</dbReference>
<dbReference type="PANTHER" id="PTHR24305">
    <property type="entry name" value="CYTOCHROME P450"/>
    <property type="match status" value="1"/>
</dbReference>
<evidence type="ECO:0000256" key="5">
    <source>
        <dbReference type="ARBA" id="ARBA00023002"/>
    </source>
</evidence>
<protein>
    <submittedName>
        <fullName evidence="10">Tryprostatin B 6-hydroxylase</fullName>
    </submittedName>
</protein>
<keyword evidence="6 8" id="KW-0408">Iron</keyword>
<evidence type="ECO:0000256" key="9">
    <source>
        <dbReference type="SAM" id="Phobius"/>
    </source>
</evidence>
<dbReference type="Gene3D" id="1.10.630.10">
    <property type="entry name" value="Cytochrome P450"/>
    <property type="match status" value="1"/>
</dbReference>
<gene>
    <name evidence="10" type="ORF">MMYC01_208709</name>
</gene>
<dbReference type="GO" id="GO:0004497">
    <property type="term" value="F:monooxygenase activity"/>
    <property type="evidence" value="ECO:0007669"/>
    <property type="project" value="UniProtKB-KW"/>
</dbReference>
<dbReference type="EMBL" id="LCTW02000345">
    <property type="protein sequence ID" value="KXX74510.1"/>
    <property type="molecule type" value="Genomic_DNA"/>
</dbReference>
<evidence type="ECO:0000256" key="7">
    <source>
        <dbReference type="ARBA" id="ARBA00023033"/>
    </source>
</evidence>
<dbReference type="InterPro" id="IPR001128">
    <property type="entry name" value="Cyt_P450"/>
</dbReference>
<keyword evidence="3 8" id="KW-0349">Heme</keyword>